<comment type="similarity">
    <text evidence="2">Belongs to the GtrA family.</text>
</comment>
<keyword evidence="4 6" id="KW-1133">Transmembrane helix</keyword>
<dbReference type="GO" id="GO:0000271">
    <property type="term" value="P:polysaccharide biosynthetic process"/>
    <property type="evidence" value="ECO:0007669"/>
    <property type="project" value="InterPro"/>
</dbReference>
<evidence type="ECO:0000313" key="8">
    <source>
        <dbReference type="EMBL" id="VAV92924.1"/>
    </source>
</evidence>
<keyword evidence="3 6" id="KW-0812">Transmembrane</keyword>
<evidence type="ECO:0000256" key="5">
    <source>
        <dbReference type="ARBA" id="ARBA00023136"/>
    </source>
</evidence>
<sequence>MRQFVKFTLVGIVNTALFLVLFNVLRLSGVGPFVANGFAAILSIAFSFWANTRFTFKVDHGDRQARRLVEFATVFVATLAVSSAALLFLFRVIDQPTYLQESSVLAITGGAFSVVRFLIMRAWVFNPRRAV</sequence>
<dbReference type="GO" id="GO:0005886">
    <property type="term" value="C:plasma membrane"/>
    <property type="evidence" value="ECO:0007669"/>
    <property type="project" value="TreeGrafter"/>
</dbReference>
<dbReference type="AlphaFoldDB" id="A0A3B0RHS7"/>
<keyword evidence="5 6" id="KW-0472">Membrane</keyword>
<dbReference type="PANTHER" id="PTHR38459">
    <property type="entry name" value="PROPHAGE BACTOPRENOL-LINKED GLUCOSE TRANSLOCASE HOMOLOG"/>
    <property type="match status" value="1"/>
</dbReference>
<feature type="transmembrane region" description="Helical" evidence="6">
    <location>
        <begin position="7"/>
        <end position="27"/>
    </location>
</feature>
<feature type="transmembrane region" description="Helical" evidence="6">
    <location>
        <begin position="33"/>
        <end position="56"/>
    </location>
</feature>
<organism evidence="8">
    <name type="scientific">hydrothermal vent metagenome</name>
    <dbReference type="NCBI Taxonomy" id="652676"/>
    <lineage>
        <taxon>unclassified sequences</taxon>
        <taxon>metagenomes</taxon>
        <taxon>ecological metagenomes</taxon>
    </lineage>
</organism>
<dbReference type="InterPro" id="IPR051401">
    <property type="entry name" value="GtrA_CellWall_Glycosyl"/>
</dbReference>
<evidence type="ECO:0000256" key="6">
    <source>
        <dbReference type="SAM" id="Phobius"/>
    </source>
</evidence>
<accession>A0A3B0RHS7</accession>
<dbReference type="Pfam" id="PF04138">
    <property type="entry name" value="GtrA_DPMS_TM"/>
    <property type="match status" value="1"/>
</dbReference>
<name>A0A3B0RHS7_9ZZZZ</name>
<comment type="subcellular location">
    <subcellularLocation>
        <location evidence="1">Membrane</location>
        <topology evidence="1">Multi-pass membrane protein</topology>
    </subcellularLocation>
</comment>
<dbReference type="EMBL" id="UOEK01000034">
    <property type="protein sequence ID" value="VAV92924.1"/>
    <property type="molecule type" value="Genomic_DNA"/>
</dbReference>
<feature type="transmembrane region" description="Helical" evidence="6">
    <location>
        <begin position="68"/>
        <end position="90"/>
    </location>
</feature>
<protein>
    <recommendedName>
        <fullName evidence="7">GtrA/DPMS transmembrane domain-containing protein</fullName>
    </recommendedName>
</protein>
<gene>
    <name evidence="8" type="ORF">MNBD_ACTINO02-2310</name>
</gene>
<reference evidence="8" key="1">
    <citation type="submission" date="2018-06" db="EMBL/GenBank/DDBJ databases">
        <authorList>
            <person name="Zhirakovskaya E."/>
        </authorList>
    </citation>
    <scope>NUCLEOTIDE SEQUENCE</scope>
</reference>
<evidence type="ECO:0000259" key="7">
    <source>
        <dbReference type="Pfam" id="PF04138"/>
    </source>
</evidence>
<evidence type="ECO:0000256" key="3">
    <source>
        <dbReference type="ARBA" id="ARBA00022692"/>
    </source>
</evidence>
<dbReference type="InterPro" id="IPR007267">
    <property type="entry name" value="GtrA_DPMS_TM"/>
</dbReference>
<evidence type="ECO:0000256" key="4">
    <source>
        <dbReference type="ARBA" id="ARBA00022989"/>
    </source>
</evidence>
<feature type="transmembrane region" description="Helical" evidence="6">
    <location>
        <begin position="102"/>
        <end position="119"/>
    </location>
</feature>
<feature type="domain" description="GtrA/DPMS transmembrane" evidence="7">
    <location>
        <begin position="6"/>
        <end position="125"/>
    </location>
</feature>
<proteinExistence type="inferred from homology"/>
<evidence type="ECO:0000256" key="2">
    <source>
        <dbReference type="ARBA" id="ARBA00009399"/>
    </source>
</evidence>
<evidence type="ECO:0000256" key="1">
    <source>
        <dbReference type="ARBA" id="ARBA00004141"/>
    </source>
</evidence>
<dbReference type="PANTHER" id="PTHR38459:SF1">
    <property type="entry name" value="PROPHAGE BACTOPRENOL-LINKED GLUCOSE TRANSLOCASE HOMOLOG"/>
    <property type="match status" value="1"/>
</dbReference>